<sequence>MRMVATTGFRSKSYSSITNRDMNGDLMPLAFFFFVALSNRTTYHHFFLHSF</sequence>
<name>A0A0C9XBX0_9AGAR</name>
<protein>
    <submittedName>
        <fullName evidence="1">Uncharacterized protein</fullName>
    </submittedName>
</protein>
<keyword evidence="2" id="KW-1185">Reference proteome</keyword>
<organism evidence="1 2">
    <name type="scientific">Laccaria amethystina LaAM-08-1</name>
    <dbReference type="NCBI Taxonomy" id="1095629"/>
    <lineage>
        <taxon>Eukaryota</taxon>
        <taxon>Fungi</taxon>
        <taxon>Dikarya</taxon>
        <taxon>Basidiomycota</taxon>
        <taxon>Agaricomycotina</taxon>
        <taxon>Agaricomycetes</taxon>
        <taxon>Agaricomycetidae</taxon>
        <taxon>Agaricales</taxon>
        <taxon>Agaricineae</taxon>
        <taxon>Hydnangiaceae</taxon>
        <taxon>Laccaria</taxon>
    </lineage>
</organism>
<dbReference type="OrthoDB" id="1546079at2759"/>
<reference evidence="1 2" key="1">
    <citation type="submission" date="2014-04" db="EMBL/GenBank/DDBJ databases">
        <authorList>
            <consortium name="DOE Joint Genome Institute"/>
            <person name="Kuo A."/>
            <person name="Kohler A."/>
            <person name="Nagy L.G."/>
            <person name="Floudas D."/>
            <person name="Copeland A."/>
            <person name="Barry K.W."/>
            <person name="Cichocki N."/>
            <person name="Veneault-Fourrey C."/>
            <person name="LaButti K."/>
            <person name="Lindquist E.A."/>
            <person name="Lipzen A."/>
            <person name="Lundell T."/>
            <person name="Morin E."/>
            <person name="Murat C."/>
            <person name="Sun H."/>
            <person name="Tunlid A."/>
            <person name="Henrissat B."/>
            <person name="Grigoriev I.V."/>
            <person name="Hibbett D.S."/>
            <person name="Martin F."/>
            <person name="Nordberg H.P."/>
            <person name="Cantor M.N."/>
            <person name="Hua S.X."/>
        </authorList>
    </citation>
    <scope>NUCLEOTIDE SEQUENCE [LARGE SCALE GENOMIC DNA]</scope>
    <source>
        <strain evidence="1 2">LaAM-08-1</strain>
    </source>
</reference>
<reference evidence="2" key="2">
    <citation type="submission" date="2015-01" db="EMBL/GenBank/DDBJ databases">
        <title>Evolutionary Origins and Diversification of the Mycorrhizal Mutualists.</title>
        <authorList>
            <consortium name="DOE Joint Genome Institute"/>
            <consortium name="Mycorrhizal Genomics Consortium"/>
            <person name="Kohler A."/>
            <person name="Kuo A."/>
            <person name="Nagy L.G."/>
            <person name="Floudas D."/>
            <person name="Copeland A."/>
            <person name="Barry K.W."/>
            <person name="Cichocki N."/>
            <person name="Veneault-Fourrey C."/>
            <person name="LaButti K."/>
            <person name="Lindquist E.A."/>
            <person name="Lipzen A."/>
            <person name="Lundell T."/>
            <person name="Morin E."/>
            <person name="Murat C."/>
            <person name="Riley R."/>
            <person name="Ohm R."/>
            <person name="Sun H."/>
            <person name="Tunlid A."/>
            <person name="Henrissat B."/>
            <person name="Grigoriev I.V."/>
            <person name="Hibbett D.S."/>
            <person name="Martin F."/>
        </authorList>
    </citation>
    <scope>NUCLEOTIDE SEQUENCE [LARGE SCALE GENOMIC DNA]</scope>
    <source>
        <strain evidence="2">LaAM-08-1</strain>
    </source>
</reference>
<evidence type="ECO:0000313" key="2">
    <source>
        <dbReference type="Proteomes" id="UP000054477"/>
    </source>
</evidence>
<accession>A0A0C9XBX0</accession>
<evidence type="ECO:0000313" key="1">
    <source>
        <dbReference type="EMBL" id="KIK09745.1"/>
    </source>
</evidence>
<dbReference type="HOGENOM" id="CLU_3106726_0_0_1"/>
<gene>
    <name evidence="1" type="ORF">K443DRAFT_636290</name>
</gene>
<dbReference type="Proteomes" id="UP000054477">
    <property type="component" value="Unassembled WGS sequence"/>
</dbReference>
<dbReference type="AlphaFoldDB" id="A0A0C9XBX0"/>
<proteinExistence type="predicted"/>
<dbReference type="EMBL" id="KN838537">
    <property type="protein sequence ID" value="KIK09745.1"/>
    <property type="molecule type" value="Genomic_DNA"/>
</dbReference>